<accession>A0A7X2ZTG3</accession>
<reference evidence="2 3" key="1">
    <citation type="journal article" date="2019" name="Mar. Drugs">
        <title>Comparative Genomics and CAZyme Genome Repertoires of Marine Zobellia amurskyensis KMM 3526(T) and Zobellia laminariae KMM 3676(T).</title>
        <authorList>
            <person name="Chernysheva N."/>
            <person name="Bystritskaya E."/>
            <person name="Stenkova A."/>
            <person name="Golovkin I."/>
            <person name="Nedashkovskaya O."/>
            <person name="Isaeva M."/>
        </authorList>
    </citation>
    <scope>NUCLEOTIDE SEQUENCE [LARGE SCALE GENOMIC DNA]</scope>
    <source>
        <strain evidence="2 3">KMM 3526</strain>
    </source>
</reference>
<dbReference type="EMBL" id="RCNR01000014">
    <property type="protein sequence ID" value="MUH36100.1"/>
    <property type="molecule type" value="Genomic_DNA"/>
</dbReference>
<dbReference type="Pfam" id="PF04993">
    <property type="entry name" value="TfoX_N"/>
    <property type="match status" value="1"/>
</dbReference>
<proteinExistence type="predicted"/>
<keyword evidence="3" id="KW-1185">Reference proteome</keyword>
<dbReference type="Proteomes" id="UP000540519">
    <property type="component" value="Unassembled WGS sequence"/>
</dbReference>
<dbReference type="OrthoDB" id="214902at2"/>
<evidence type="ECO:0000313" key="3">
    <source>
        <dbReference type="Proteomes" id="UP000540519"/>
    </source>
</evidence>
<dbReference type="SUPFAM" id="SSF159894">
    <property type="entry name" value="YgaC/TfoX-N like"/>
    <property type="match status" value="1"/>
</dbReference>
<dbReference type="RefSeq" id="WP_155599738.1">
    <property type="nucleotide sequence ID" value="NZ_RCNR01000014.1"/>
</dbReference>
<sequence length="129" mass="15020">MAYDEYLADRSRQILKQKHVYFEEKKMMGGLCFMVDEKMCFDLDTDKNSGASRMMARVGLENYEKTLEQPNCGPMDFTGRAMKAYVYVYADGMDTDEDLAYWIQLCLDFNPLAKKSKKKNKNKKIPDAH</sequence>
<name>A0A7X2ZTG3_9FLAO</name>
<evidence type="ECO:0000313" key="2">
    <source>
        <dbReference type="EMBL" id="MUH36100.1"/>
    </source>
</evidence>
<comment type="caution">
    <text evidence="2">The sequence shown here is derived from an EMBL/GenBank/DDBJ whole genome shotgun (WGS) entry which is preliminary data.</text>
</comment>
<organism evidence="2 3">
    <name type="scientific">Zobellia amurskyensis</name>
    <dbReference type="NCBI Taxonomy" id="248905"/>
    <lineage>
        <taxon>Bacteria</taxon>
        <taxon>Pseudomonadati</taxon>
        <taxon>Bacteroidota</taxon>
        <taxon>Flavobacteriia</taxon>
        <taxon>Flavobacteriales</taxon>
        <taxon>Flavobacteriaceae</taxon>
        <taxon>Zobellia</taxon>
    </lineage>
</organism>
<protein>
    <submittedName>
        <fullName evidence="2">TfoX family protein</fullName>
    </submittedName>
</protein>
<feature type="domain" description="TfoX N-terminal" evidence="1">
    <location>
        <begin position="22"/>
        <end position="109"/>
    </location>
</feature>
<evidence type="ECO:0000259" key="1">
    <source>
        <dbReference type="Pfam" id="PF04993"/>
    </source>
</evidence>
<dbReference type="InterPro" id="IPR007076">
    <property type="entry name" value="TfoX_N"/>
</dbReference>
<gene>
    <name evidence="2" type="ORF">D9O36_09625</name>
</gene>
<dbReference type="AlphaFoldDB" id="A0A7X2ZTG3"/>